<keyword evidence="2" id="KW-0732">Signal</keyword>
<proteinExistence type="predicted"/>
<name>A0A8G1R146_9EURO</name>
<feature type="compositionally biased region" description="Polar residues" evidence="1">
    <location>
        <begin position="334"/>
        <end position="349"/>
    </location>
</feature>
<sequence length="369" mass="41155">MRVPGTMQAVLLAFIVEVAAKEDPDYKPSLNFRPNNVTLSILDNWVGSYYNGTTNVELSFYTGLGSNWSFHCPNLVNTTVTKRYDSTVLALTEPNTYNVGYDPVNAFFTMWPNNFNFSTLPGPSWDGLQEDASLKFAVFLSDNALPILQVIILHNRRKEEHWVKESILGPRDQFSRRLLPWLKQLFCAIAPENGAIMTDELQASTLLQLLEVLPDEALVDLLASHCPDCQLHDRWNHNILYALAHRPTAQALQLLKARNLLPQLDLNATDDYGWGPPARCGHPRLQRGRDLSSRARCRPPAAKRPIRDPSQARRDERRHPDHRNPRPLGEQPYRGSSSGLHGTARNSSADPPGDGVGVGIAALSLASIG</sequence>
<evidence type="ECO:0000313" key="3">
    <source>
        <dbReference type="EMBL" id="RAH57318.1"/>
    </source>
</evidence>
<dbReference type="EMBL" id="KZ825062">
    <property type="protein sequence ID" value="RAH57318.1"/>
    <property type="molecule type" value="Genomic_DNA"/>
</dbReference>
<feature type="compositionally biased region" description="Basic and acidic residues" evidence="1">
    <location>
        <begin position="305"/>
        <end position="324"/>
    </location>
</feature>
<organism evidence="3 4">
    <name type="scientific">Aspergillus piperis CBS 112811</name>
    <dbReference type="NCBI Taxonomy" id="1448313"/>
    <lineage>
        <taxon>Eukaryota</taxon>
        <taxon>Fungi</taxon>
        <taxon>Dikarya</taxon>
        <taxon>Ascomycota</taxon>
        <taxon>Pezizomycotina</taxon>
        <taxon>Eurotiomycetes</taxon>
        <taxon>Eurotiomycetidae</taxon>
        <taxon>Eurotiales</taxon>
        <taxon>Aspergillaceae</taxon>
        <taxon>Aspergillus</taxon>
        <taxon>Aspergillus subgen. Circumdati</taxon>
    </lineage>
</organism>
<feature type="signal peptide" evidence="2">
    <location>
        <begin position="1"/>
        <end position="20"/>
    </location>
</feature>
<dbReference type="RefSeq" id="XP_025515240.1">
    <property type="nucleotide sequence ID" value="XM_025664726.1"/>
</dbReference>
<feature type="region of interest" description="Disordered" evidence="1">
    <location>
        <begin position="272"/>
        <end position="358"/>
    </location>
</feature>
<evidence type="ECO:0000313" key="4">
    <source>
        <dbReference type="Proteomes" id="UP000249526"/>
    </source>
</evidence>
<reference evidence="3 4" key="1">
    <citation type="submission" date="2018-02" db="EMBL/GenBank/DDBJ databases">
        <title>The genomes of Aspergillus section Nigri reveals drivers in fungal speciation.</title>
        <authorList>
            <consortium name="DOE Joint Genome Institute"/>
            <person name="Vesth T.C."/>
            <person name="Nybo J."/>
            <person name="Theobald S."/>
            <person name="Brandl J."/>
            <person name="Frisvad J.C."/>
            <person name="Nielsen K.F."/>
            <person name="Lyhne E.K."/>
            <person name="Kogle M.E."/>
            <person name="Kuo A."/>
            <person name="Riley R."/>
            <person name="Clum A."/>
            <person name="Nolan M."/>
            <person name="Lipzen A."/>
            <person name="Salamov A."/>
            <person name="Henrissat B."/>
            <person name="Wiebenga A."/>
            <person name="De vries R.P."/>
            <person name="Grigoriev I.V."/>
            <person name="Mortensen U.H."/>
            <person name="Andersen M.R."/>
            <person name="Baker S.E."/>
        </authorList>
    </citation>
    <scope>NUCLEOTIDE SEQUENCE [LARGE SCALE GENOMIC DNA]</scope>
    <source>
        <strain evidence="3 4">CBS 112811</strain>
    </source>
</reference>
<evidence type="ECO:0000256" key="2">
    <source>
        <dbReference type="SAM" id="SignalP"/>
    </source>
</evidence>
<evidence type="ECO:0000256" key="1">
    <source>
        <dbReference type="SAM" id="MobiDB-lite"/>
    </source>
</evidence>
<dbReference type="GeneID" id="37168128"/>
<gene>
    <name evidence="3" type="ORF">BO85DRAFT_514015</name>
</gene>
<feature type="chain" id="PRO_5034096817" evidence="2">
    <location>
        <begin position="21"/>
        <end position="369"/>
    </location>
</feature>
<dbReference type="AlphaFoldDB" id="A0A8G1R146"/>
<keyword evidence="4" id="KW-1185">Reference proteome</keyword>
<dbReference type="Proteomes" id="UP000249526">
    <property type="component" value="Unassembled WGS sequence"/>
</dbReference>
<accession>A0A8G1R146</accession>
<protein>
    <submittedName>
        <fullName evidence="3">Uncharacterized protein</fullName>
    </submittedName>
</protein>